<evidence type="ECO:0000313" key="3">
    <source>
        <dbReference type="Proteomes" id="UP000278063"/>
    </source>
</evidence>
<name>A0A428D268_STRMT</name>
<dbReference type="GO" id="GO:0000731">
    <property type="term" value="P:DNA synthesis involved in DNA repair"/>
    <property type="evidence" value="ECO:0007669"/>
    <property type="project" value="TreeGrafter"/>
</dbReference>
<dbReference type="Proteomes" id="UP000278063">
    <property type="component" value="Unassembled WGS sequence"/>
</dbReference>
<comment type="caution">
    <text evidence="2">The sequence shown here is derived from an EMBL/GenBank/DDBJ whole genome shotgun (WGS) entry which is preliminary data.</text>
</comment>
<dbReference type="Gene3D" id="3.40.50.300">
    <property type="entry name" value="P-loop containing nucleotide triphosphate hydrolases"/>
    <property type="match status" value="1"/>
</dbReference>
<gene>
    <name evidence="2" type="ORF">D8849_06955</name>
</gene>
<dbReference type="CDD" id="cd00267">
    <property type="entry name" value="ABC_ATPase"/>
    <property type="match status" value="1"/>
</dbReference>
<protein>
    <recommendedName>
        <fullName evidence="1">Endonuclease GajA/Old nuclease/RecF-like AAA domain-containing protein</fullName>
    </recommendedName>
</protein>
<accession>A0A428D268</accession>
<dbReference type="SUPFAM" id="SSF52540">
    <property type="entry name" value="P-loop containing nucleoside triphosphate hydrolases"/>
    <property type="match status" value="1"/>
</dbReference>
<dbReference type="PANTHER" id="PTHR32182">
    <property type="entry name" value="DNA REPLICATION AND REPAIR PROTEIN RECF"/>
    <property type="match status" value="1"/>
</dbReference>
<dbReference type="InterPro" id="IPR041685">
    <property type="entry name" value="AAA_GajA/Old/RecF-like"/>
</dbReference>
<organism evidence="2 3">
    <name type="scientific">Streptococcus mitis</name>
    <dbReference type="NCBI Taxonomy" id="28037"/>
    <lineage>
        <taxon>Bacteria</taxon>
        <taxon>Bacillati</taxon>
        <taxon>Bacillota</taxon>
        <taxon>Bacilli</taxon>
        <taxon>Lactobacillales</taxon>
        <taxon>Streptococcaceae</taxon>
        <taxon>Streptococcus</taxon>
        <taxon>Streptococcus mitis group</taxon>
    </lineage>
</organism>
<dbReference type="InterPro" id="IPR027417">
    <property type="entry name" value="P-loop_NTPase"/>
</dbReference>
<proteinExistence type="predicted"/>
<evidence type="ECO:0000259" key="1">
    <source>
        <dbReference type="Pfam" id="PF13175"/>
    </source>
</evidence>
<dbReference type="AlphaFoldDB" id="A0A428D268"/>
<dbReference type="GO" id="GO:0006302">
    <property type="term" value="P:double-strand break repair"/>
    <property type="evidence" value="ECO:0007669"/>
    <property type="project" value="TreeGrafter"/>
</dbReference>
<dbReference type="Pfam" id="PF13175">
    <property type="entry name" value="AAA_15"/>
    <property type="match status" value="1"/>
</dbReference>
<dbReference type="PANTHER" id="PTHR32182:SF22">
    <property type="entry name" value="ATP-DEPENDENT ENDONUCLEASE, OLD FAMILY-RELATED"/>
    <property type="match status" value="1"/>
</dbReference>
<reference evidence="2 3" key="1">
    <citation type="submission" date="2018-11" db="EMBL/GenBank/DDBJ databases">
        <title>Species Designations Belie Phenotypic and Genotypic Heterogeneity in Oral Streptococci.</title>
        <authorList>
            <person name="Velsko I."/>
        </authorList>
    </citation>
    <scope>NUCLEOTIDE SEQUENCE [LARGE SCALE GENOMIC DNA]</scope>
    <source>
        <strain evidence="2 3">KLC01</strain>
    </source>
</reference>
<sequence>MELIYLRIQKSKIGINEEEINFSNKFDVKVYNGNIIIEEKESDIYNIFGDKISNLSLIVGKNGTGKTTILESIFTNGQYKKSHLSSFHTLLIYYIDKIVVSGEKCNLFWIEFDSYISKKFEGLTKSGLYYQFRGKLCKTDLRAKEIRGIEFKENASLVCYLGLQPNIKWVSMKDYSDSIIESVNLTKKAVKNGKISDLLYFINNSDNIVNKPELEFRISSYLPYRSNAQLFYIYHGLINEFDNFDSYMEQFNLKDIRVYNVQNRLFFPNFKHKHFIINYLERKLLNIIEELKTTTNEDLIQILDRIVSVRNRYYDYAYPFSYWDEKILNREKDLIRYLDDYYCERYNHRSIDRFLNKRESFLIAAISELIDHEDEYIKLKKTIYAMREILNYGHINSSEKLKWKINIEQIDNNGSYRLIQDVADSASDIEVKLSKLSDGQGVYCNTFATLFSILENKNFTDKIIILDEPDSNLHPEWSRNFINDLKSLIDKYLLKGRAQIIITTHSPYIVSDVFKNSVFNLIDKADLNKDNKKLRNGKRVLIKNAKVSFGANIFDLMGDSFFMEATIGEFAKNTILEISKKRLLDSEIINYIDDAVLKRMLKKR</sequence>
<dbReference type="RefSeq" id="WP_125386622.1">
    <property type="nucleotide sequence ID" value="NZ_RJNW01000004.1"/>
</dbReference>
<dbReference type="EMBL" id="RJNW01000004">
    <property type="protein sequence ID" value="RSI86218.1"/>
    <property type="molecule type" value="Genomic_DNA"/>
</dbReference>
<evidence type="ECO:0000313" key="2">
    <source>
        <dbReference type="EMBL" id="RSI86218.1"/>
    </source>
</evidence>
<feature type="domain" description="Endonuclease GajA/Old nuclease/RecF-like AAA" evidence="1">
    <location>
        <begin position="52"/>
        <end position="510"/>
    </location>
</feature>